<feature type="transmembrane region" description="Helical" evidence="5">
    <location>
        <begin position="109"/>
        <end position="126"/>
    </location>
</feature>
<keyword evidence="3 5" id="KW-1133">Transmembrane helix</keyword>
<evidence type="ECO:0000256" key="1">
    <source>
        <dbReference type="ARBA" id="ARBA00004141"/>
    </source>
</evidence>
<evidence type="ECO:0000259" key="6">
    <source>
        <dbReference type="Pfam" id="PF03798"/>
    </source>
</evidence>
<evidence type="ECO:0000313" key="7">
    <source>
        <dbReference type="EMBL" id="CAB9527294.1"/>
    </source>
</evidence>
<evidence type="ECO:0000256" key="2">
    <source>
        <dbReference type="ARBA" id="ARBA00022692"/>
    </source>
</evidence>
<organism evidence="7 8">
    <name type="scientific">Seminavis robusta</name>
    <dbReference type="NCBI Taxonomy" id="568900"/>
    <lineage>
        <taxon>Eukaryota</taxon>
        <taxon>Sar</taxon>
        <taxon>Stramenopiles</taxon>
        <taxon>Ochrophyta</taxon>
        <taxon>Bacillariophyta</taxon>
        <taxon>Bacillariophyceae</taxon>
        <taxon>Bacillariophycidae</taxon>
        <taxon>Naviculales</taxon>
        <taxon>Naviculaceae</taxon>
        <taxon>Seminavis</taxon>
    </lineage>
</organism>
<dbReference type="EMBL" id="CAICTM010001971">
    <property type="protein sequence ID" value="CAB9527294.1"/>
    <property type="molecule type" value="Genomic_DNA"/>
</dbReference>
<keyword evidence="2 5" id="KW-0812">Transmembrane</keyword>
<dbReference type="AlphaFoldDB" id="A0A9N8EYD6"/>
<evidence type="ECO:0000256" key="4">
    <source>
        <dbReference type="ARBA" id="ARBA00023136"/>
    </source>
</evidence>
<sequence>MASNAALLWQDVNSEESWKPLIYPFIFWASSYLYCQLPPTRRRRQDKTLEWHEWHALHNLHNAGAILLALGSLLLHDDTILNERFGILFSLSYFLVDLVDTTTRLDGPYILHAVMVLVLATFNYTTPLHRQLRMNSKAALLETSTPFLYHAKQTRNPIHFCLFAIVFTLCRIIWLPIMMLQLRDHDLPWNDIRLIIVMAFYALNLFWYAKILRIIITEGINLIQARKTKTQ</sequence>
<feature type="transmembrane region" description="Helical" evidence="5">
    <location>
        <begin position="56"/>
        <end position="75"/>
    </location>
</feature>
<protein>
    <recommendedName>
        <fullName evidence="6">TLC domain-containing protein</fullName>
    </recommendedName>
</protein>
<proteinExistence type="predicted"/>
<dbReference type="GO" id="GO:0005783">
    <property type="term" value="C:endoplasmic reticulum"/>
    <property type="evidence" value="ECO:0007669"/>
    <property type="project" value="TreeGrafter"/>
</dbReference>
<dbReference type="InterPro" id="IPR050846">
    <property type="entry name" value="TLCD"/>
</dbReference>
<dbReference type="Proteomes" id="UP001153069">
    <property type="component" value="Unassembled WGS sequence"/>
</dbReference>
<evidence type="ECO:0000313" key="8">
    <source>
        <dbReference type="Proteomes" id="UP001153069"/>
    </source>
</evidence>
<feature type="domain" description="TLC" evidence="6">
    <location>
        <begin position="77"/>
        <end position="213"/>
    </location>
</feature>
<dbReference type="GO" id="GO:0055088">
    <property type="term" value="P:lipid homeostasis"/>
    <property type="evidence" value="ECO:0007669"/>
    <property type="project" value="TreeGrafter"/>
</dbReference>
<dbReference type="PANTHER" id="PTHR13439">
    <property type="entry name" value="CT120 PROTEIN"/>
    <property type="match status" value="1"/>
</dbReference>
<accession>A0A9N8EYD6</accession>
<dbReference type="Pfam" id="PF03798">
    <property type="entry name" value="TRAM_LAG1_CLN8"/>
    <property type="match status" value="1"/>
</dbReference>
<keyword evidence="4 5" id="KW-0472">Membrane</keyword>
<feature type="transmembrane region" description="Helical" evidence="5">
    <location>
        <begin position="160"/>
        <end position="180"/>
    </location>
</feature>
<feature type="transmembrane region" description="Helical" evidence="5">
    <location>
        <begin position="20"/>
        <end position="35"/>
    </location>
</feature>
<keyword evidence="8" id="KW-1185">Reference proteome</keyword>
<name>A0A9N8EYD6_9STRA</name>
<dbReference type="OrthoDB" id="40222at2759"/>
<evidence type="ECO:0000256" key="3">
    <source>
        <dbReference type="ARBA" id="ARBA00022989"/>
    </source>
</evidence>
<dbReference type="PANTHER" id="PTHR13439:SF0">
    <property type="entry name" value="TOPOISOMERASE I DAMAGE AFFECTED PROTEIN 4"/>
    <property type="match status" value="1"/>
</dbReference>
<evidence type="ECO:0000256" key="5">
    <source>
        <dbReference type="SAM" id="Phobius"/>
    </source>
</evidence>
<dbReference type="InterPro" id="IPR006634">
    <property type="entry name" value="TLC-dom"/>
</dbReference>
<reference evidence="7" key="1">
    <citation type="submission" date="2020-06" db="EMBL/GenBank/DDBJ databases">
        <authorList>
            <consortium name="Plant Systems Biology data submission"/>
        </authorList>
    </citation>
    <scope>NUCLEOTIDE SEQUENCE</scope>
    <source>
        <strain evidence="7">D6</strain>
    </source>
</reference>
<comment type="caution">
    <text evidence="7">The sequence shown here is derived from an EMBL/GenBank/DDBJ whole genome shotgun (WGS) entry which is preliminary data.</text>
</comment>
<feature type="transmembrane region" description="Helical" evidence="5">
    <location>
        <begin position="192"/>
        <end position="209"/>
    </location>
</feature>
<dbReference type="GO" id="GO:0016020">
    <property type="term" value="C:membrane"/>
    <property type="evidence" value="ECO:0007669"/>
    <property type="project" value="UniProtKB-SubCell"/>
</dbReference>
<comment type="subcellular location">
    <subcellularLocation>
        <location evidence="1">Membrane</location>
        <topology evidence="1">Multi-pass membrane protein</topology>
    </subcellularLocation>
</comment>
<gene>
    <name evidence="7" type="ORF">SEMRO_1973_G308640.1</name>
</gene>